<evidence type="ECO:0000313" key="2">
    <source>
        <dbReference type="EMBL" id="TMR22220.1"/>
    </source>
</evidence>
<organism evidence="2 3">
    <name type="scientific">Nonomuraea turkmeniaca</name>
    <dbReference type="NCBI Taxonomy" id="103838"/>
    <lineage>
        <taxon>Bacteria</taxon>
        <taxon>Bacillati</taxon>
        <taxon>Actinomycetota</taxon>
        <taxon>Actinomycetes</taxon>
        <taxon>Streptosporangiales</taxon>
        <taxon>Streptosporangiaceae</taxon>
        <taxon>Nonomuraea</taxon>
    </lineage>
</organism>
<reference evidence="2 3" key="1">
    <citation type="submission" date="2019-05" db="EMBL/GenBank/DDBJ databases">
        <title>Draft genome sequence of Nonomuraea turkmeniaca DSM 43926.</title>
        <authorList>
            <person name="Saricaoglu S."/>
            <person name="Isik K."/>
        </authorList>
    </citation>
    <scope>NUCLEOTIDE SEQUENCE [LARGE SCALE GENOMIC DNA]</scope>
    <source>
        <strain evidence="2 3">DSM 43926</strain>
    </source>
</reference>
<name>A0A5S4G8D7_9ACTN</name>
<dbReference type="AlphaFoldDB" id="A0A5S4G8D7"/>
<proteinExistence type="predicted"/>
<dbReference type="SUPFAM" id="SSF54427">
    <property type="entry name" value="NTF2-like"/>
    <property type="match status" value="1"/>
</dbReference>
<evidence type="ECO:0000259" key="1">
    <source>
        <dbReference type="Pfam" id="PF13474"/>
    </source>
</evidence>
<dbReference type="OrthoDB" id="9812295at2"/>
<gene>
    <name evidence="2" type="ORF">ETD86_12300</name>
</gene>
<evidence type="ECO:0000313" key="3">
    <source>
        <dbReference type="Proteomes" id="UP000309128"/>
    </source>
</evidence>
<keyword evidence="3" id="KW-1185">Reference proteome</keyword>
<dbReference type="Pfam" id="PF13474">
    <property type="entry name" value="SnoaL_3"/>
    <property type="match status" value="1"/>
</dbReference>
<dbReference type="Proteomes" id="UP000309128">
    <property type="component" value="Unassembled WGS sequence"/>
</dbReference>
<feature type="domain" description="SnoaL-like" evidence="1">
    <location>
        <begin position="23"/>
        <end position="140"/>
    </location>
</feature>
<sequence>METTMTTPNGPGPSREEQVRRQVLAWQRSFVAKDVDAMMSFYAPTGFTAFDLMPPLEFHGGEMWRENWVRFFASFEGGIELEFADLEIQAGGDLAFMRAMVHLAGVMNGTAIDTWVRQTNCFRLIDDEWLMIHDHVSWPTDFATGQSLMGLVPSMAQR</sequence>
<accession>A0A5S4G8D7</accession>
<protein>
    <submittedName>
        <fullName evidence="2">DUF4440 domain-containing protein</fullName>
    </submittedName>
</protein>
<comment type="caution">
    <text evidence="2">The sequence shown here is derived from an EMBL/GenBank/DDBJ whole genome shotgun (WGS) entry which is preliminary data.</text>
</comment>
<dbReference type="InterPro" id="IPR032710">
    <property type="entry name" value="NTF2-like_dom_sf"/>
</dbReference>
<dbReference type="InterPro" id="IPR037401">
    <property type="entry name" value="SnoaL-like"/>
</dbReference>
<dbReference type="Gene3D" id="3.10.450.50">
    <property type="match status" value="1"/>
</dbReference>
<dbReference type="EMBL" id="VCKY01000032">
    <property type="protein sequence ID" value="TMR22220.1"/>
    <property type="molecule type" value="Genomic_DNA"/>
</dbReference>